<accession>A0A1Y2NPS7</accession>
<sequence length="439" mass="45283">MWRATRESGSGACCMRLTIGDNVPLSPGRWRLLDGRWPRGWDGGMRFLDQPDVLAPFVAGNRSRAFGAGLDPFAYERVTGTLRSLYDWPAAFRAEGDRLLSAAEEHAGRGRAVSAGAALRGAARWLHFSTLLPHPDRQATARAARAADRAMHRALALTEPSAGRVEGASFAGWLRRPAGADASGGTADVAPAGGAVEGSAVAGGAVAVRGGRGAAGEPVPVVVVVPGLDSAKEEFHTVADALLARGVAVCSVDGPGQGVMAAVRAPRADFPHVLGEVLDAVAARPGVDVSRAGVLGLSLGGYYASVSAAYEPRLRAAVAVSGPYRLDWDGLPLFVRDTLAGRCGSVAAAREFAGRVDLTEAAPRIDRPLLVVEGGTDAIPGVTGGAALAAAAPDATLLTVPHGDHLLGNCRPDWLPRTADWLADRLGASAVATAPRRPR</sequence>
<organism evidence="3 4">
    <name type="scientific">Streptomyces fradiae ATCC 10745 = DSM 40063</name>
    <dbReference type="NCBI Taxonomy" id="1319510"/>
    <lineage>
        <taxon>Bacteria</taxon>
        <taxon>Bacillati</taxon>
        <taxon>Actinomycetota</taxon>
        <taxon>Actinomycetes</taxon>
        <taxon>Kitasatosporales</taxon>
        <taxon>Streptomycetaceae</taxon>
        <taxon>Streptomyces</taxon>
    </lineage>
</organism>
<dbReference type="Gene3D" id="1.20.1440.110">
    <property type="entry name" value="acylaminoacyl peptidase"/>
    <property type="match status" value="1"/>
</dbReference>
<evidence type="ECO:0000313" key="4">
    <source>
        <dbReference type="Proteomes" id="UP000194318"/>
    </source>
</evidence>
<dbReference type="EMBL" id="MIFZ01000318">
    <property type="protein sequence ID" value="OSY49504.1"/>
    <property type="molecule type" value="Genomic_DNA"/>
</dbReference>
<dbReference type="PANTHER" id="PTHR22946">
    <property type="entry name" value="DIENELACTONE HYDROLASE DOMAIN-CONTAINING PROTEIN-RELATED"/>
    <property type="match status" value="1"/>
</dbReference>
<protein>
    <submittedName>
        <fullName evidence="3">2,6-dihydropseudooxynicotine hydrolase</fullName>
        <ecNumber evidence="3">3.7.1.19</ecNumber>
    </submittedName>
</protein>
<proteinExistence type="inferred from homology"/>
<dbReference type="InterPro" id="IPR029058">
    <property type="entry name" value="AB_hydrolase_fold"/>
</dbReference>
<dbReference type="EC" id="3.7.1.19" evidence="3"/>
<dbReference type="AlphaFoldDB" id="A0A1Y2NPS7"/>
<dbReference type="InterPro" id="IPR010520">
    <property type="entry name" value="FrsA-like"/>
</dbReference>
<dbReference type="Pfam" id="PF06500">
    <property type="entry name" value="FrsA-like"/>
    <property type="match status" value="1"/>
</dbReference>
<dbReference type="GO" id="GO:0016787">
    <property type="term" value="F:hydrolase activity"/>
    <property type="evidence" value="ECO:0007669"/>
    <property type="project" value="UniProtKB-KW"/>
</dbReference>
<evidence type="ECO:0000313" key="3">
    <source>
        <dbReference type="EMBL" id="OSY49504.1"/>
    </source>
</evidence>
<keyword evidence="2 3" id="KW-0378">Hydrolase</keyword>
<comment type="similarity">
    <text evidence="1">Belongs to the AB hydrolase superfamily.</text>
</comment>
<dbReference type="Gene3D" id="3.40.50.1820">
    <property type="entry name" value="alpha/beta hydrolase"/>
    <property type="match status" value="1"/>
</dbReference>
<gene>
    <name evidence="3" type="ORF">BG846_04857</name>
</gene>
<comment type="caution">
    <text evidence="3">The sequence shown here is derived from an EMBL/GenBank/DDBJ whole genome shotgun (WGS) entry which is preliminary data.</text>
</comment>
<reference evidence="3 4" key="1">
    <citation type="submission" date="2016-09" db="EMBL/GenBank/DDBJ databases">
        <title>Streptomyces fradiae DSM40063, a candidate organism with high potential of specific P450 cytochromes.</title>
        <authorList>
            <person name="Grumaz C."/>
            <person name="Vainshtein Y."/>
            <person name="Kirstahler P."/>
            <person name="Sohn K."/>
        </authorList>
    </citation>
    <scope>NUCLEOTIDE SEQUENCE [LARGE SCALE GENOMIC DNA]</scope>
    <source>
        <strain evidence="3 4">DSM 40063</strain>
    </source>
</reference>
<name>A0A1Y2NPS7_STRFR</name>
<dbReference type="SUPFAM" id="SSF53474">
    <property type="entry name" value="alpha/beta-Hydrolases"/>
    <property type="match status" value="1"/>
</dbReference>
<evidence type="ECO:0000256" key="2">
    <source>
        <dbReference type="ARBA" id="ARBA00022801"/>
    </source>
</evidence>
<evidence type="ECO:0000256" key="1">
    <source>
        <dbReference type="ARBA" id="ARBA00008645"/>
    </source>
</evidence>
<dbReference type="Proteomes" id="UP000194318">
    <property type="component" value="Unassembled WGS sequence"/>
</dbReference>
<dbReference type="InterPro" id="IPR050261">
    <property type="entry name" value="FrsA_esterase"/>
</dbReference>
<dbReference type="PANTHER" id="PTHR22946:SF12">
    <property type="entry name" value="CONIDIAL PIGMENT BIOSYNTHESIS PROTEIN AYG1 (AFU_ORTHOLOGUE AFUA_2G17550)"/>
    <property type="match status" value="1"/>
</dbReference>